<dbReference type="FunFam" id="3.80.10.10:FF:000400">
    <property type="entry name" value="Nuclear pore complex protein NUP107"/>
    <property type="match status" value="1"/>
</dbReference>
<proteinExistence type="predicted"/>
<dbReference type="SMART" id="SM00369">
    <property type="entry name" value="LRR_TYP"/>
    <property type="match status" value="6"/>
</dbReference>
<dbReference type="InterPro" id="IPR003591">
    <property type="entry name" value="Leu-rich_rpt_typical-subtyp"/>
</dbReference>
<evidence type="ECO:0000256" key="10">
    <source>
        <dbReference type="ARBA" id="ARBA00022737"/>
    </source>
</evidence>
<keyword evidence="24" id="KW-1185">Reference proteome</keyword>
<evidence type="ECO:0000256" key="20">
    <source>
        <dbReference type="PROSITE-ProRule" id="PRU10141"/>
    </source>
</evidence>
<keyword evidence="7" id="KW-0808">Transferase</keyword>
<dbReference type="FunFam" id="3.30.200.20:FF:000309">
    <property type="entry name" value="Leucine-rich repeat receptor protein kinase MSP1"/>
    <property type="match status" value="1"/>
</dbReference>
<dbReference type="PRINTS" id="PR00019">
    <property type="entry name" value="LEURICHRPT"/>
</dbReference>
<keyword evidence="9" id="KW-0732">Signal</keyword>
<dbReference type="InterPro" id="IPR051420">
    <property type="entry name" value="Ser_Thr_Kinases_DiverseReg"/>
</dbReference>
<feature type="binding site" evidence="20">
    <location>
        <position position="543"/>
    </location>
    <ligand>
        <name>ATP</name>
        <dbReference type="ChEBI" id="CHEBI:30616"/>
    </ligand>
</feature>
<evidence type="ECO:0000256" key="17">
    <source>
        <dbReference type="ARBA" id="ARBA00023180"/>
    </source>
</evidence>
<reference evidence="23" key="1">
    <citation type="submission" date="2021-03" db="EMBL/GenBank/DDBJ databases">
        <authorList>
            <person name="Li Z."/>
            <person name="Yang C."/>
        </authorList>
    </citation>
    <scope>NUCLEOTIDE SEQUENCE</scope>
    <source>
        <strain evidence="23">Dzin_1.0</strain>
        <tissue evidence="23">Leaf</tissue>
    </source>
</reference>
<dbReference type="Proteomes" id="UP001085076">
    <property type="component" value="Miscellaneous, Linkage group lg06"/>
</dbReference>
<dbReference type="OrthoDB" id="406235at2759"/>
<dbReference type="InterPro" id="IPR013210">
    <property type="entry name" value="LRR_N_plant-typ"/>
</dbReference>
<dbReference type="Pfam" id="PF08263">
    <property type="entry name" value="LRRNT_2"/>
    <property type="match status" value="1"/>
</dbReference>
<dbReference type="GO" id="GO:0004674">
    <property type="term" value="F:protein serine/threonine kinase activity"/>
    <property type="evidence" value="ECO:0007669"/>
    <property type="project" value="UniProtKB-KW"/>
</dbReference>
<dbReference type="Pfam" id="PF00069">
    <property type="entry name" value="Pkinase"/>
    <property type="match status" value="1"/>
</dbReference>
<dbReference type="PANTHER" id="PTHR48005:SF90">
    <property type="entry name" value="OS02G0553000 PROTEIN"/>
    <property type="match status" value="1"/>
</dbReference>
<dbReference type="PROSITE" id="PS50011">
    <property type="entry name" value="PROTEIN_KINASE_DOM"/>
    <property type="match status" value="1"/>
</dbReference>
<protein>
    <recommendedName>
        <fullName evidence="3">non-specific serine/threonine protein kinase</fullName>
        <ecNumber evidence="3">2.7.11.1</ecNumber>
    </recommendedName>
</protein>
<evidence type="ECO:0000259" key="22">
    <source>
        <dbReference type="PROSITE" id="PS50011"/>
    </source>
</evidence>
<keyword evidence="6" id="KW-0433">Leucine-rich repeat</keyword>
<dbReference type="SUPFAM" id="SSF52058">
    <property type="entry name" value="L domain-like"/>
    <property type="match status" value="1"/>
</dbReference>
<evidence type="ECO:0000256" key="6">
    <source>
        <dbReference type="ARBA" id="ARBA00022614"/>
    </source>
</evidence>
<dbReference type="EMBL" id="JAGGNH010000006">
    <property type="protein sequence ID" value="KAJ0970287.1"/>
    <property type="molecule type" value="Genomic_DNA"/>
</dbReference>
<evidence type="ECO:0000256" key="1">
    <source>
        <dbReference type="ARBA" id="ARBA00004162"/>
    </source>
</evidence>
<dbReference type="InterPro" id="IPR001611">
    <property type="entry name" value="Leu-rich_rpt"/>
</dbReference>
<keyword evidence="12" id="KW-0418">Kinase</keyword>
<dbReference type="AlphaFoldDB" id="A0A9D5CCV9"/>
<evidence type="ECO:0000256" key="11">
    <source>
        <dbReference type="ARBA" id="ARBA00022741"/>
    </source>
</evidence>
<evidence type="ECO:0000256" key="21">
    <source>
        <dbReference type="SAM" id="Phobius"/>
    </source>
</evidence>
<comment type="subcellular location">
    <subcellularLocation>
        <location evidence="1">Cell membrane</location>
        <topology evidence="1">Single-pass membrane protein</topology>
    </subcellularLocation>
    <subcellularLocation>
        <location evidence="2">Membrane</location>
        <topology evidence="2">Single-pass type I membrane protein</topology>
    </subcellularLocation>
</comment>
<dbReference type="Pfam" id="PF23598">
    <property type="entry name" value="LRR_14"/>
    <property type="match status" value="1"/>
</dbReference>
<dbReference type="Gene3D" id="3.30.200.20">
    <property type="entry name" value="Phosphorylase Kinase, domain 1"/>
    <property type="match status" value="1"/>
</dbReference>
<feature type="transmembrane region" description="Helical" evidence="21">
    <location>
        <begin position="448"/>
        <end position="474"/>
    </location>
</feature>
<evidence type="ECO:0000256" key="12">
    <source>
        <dbReference type="ARBA" id="ARBA00022777"/>
    </source>
</evidence>
<dbReference type="InterPro" id="IPR001245">
    <property type="entry name" value="Ser-Thr/Tyr_kinase_cat_dom"/>
</dbReference>
<dbReference type="InterPro" id="IPR055414">
    <property type="entry name" value="LRR_R13L4/SHOC2-like"/>
</dbReference>
<dbReference type="Gene3D" id="1.10.510.10">
    <property type="entry name" value="Transferase(Phosphotransferase) domain 1"/>
    <property type="match status" value="1"/>
</dbReference>
<comment type="catalytic activity">
    <reaction evidence="19">
        <text>L-seryl-[protein] + ATP = O-phospho-L-seryl-[protein] + ADP + H(+)</text>
        <dbReference type="Rhea" id="RHEA:17989"/>
        <dbReference type="Rhea" id="RHEA-COMP:9863"/>
        <dbReference type="Rhea" id="RHEA-COMP:11604"/>
        <dbReference type="ChEBI" id="CHEBI:15378"/>
        <dbReference type="ChEBI" id="CHEBI:29999"/>
        <dbReference type="ChEBI" id="CHEBI:30616"/>
        <dbReference type="ChEBI" id="CHEBI:83421"/>
        <dbReference type="ChEBI" id="CHEBI:456216"/>
        <dbReference type="EC" id="2.7.11.1"/>
    </reaction>
</comment>
<accession>A0A9D5CCV9</accession>
<dbReference type="PANTHER" id="PTHR48005">
    <property type="entry name" value="LEUCINE RICH REPEAT KINASE 2"/>
    <property type="match status" value="1"/>
</dbReference>
<dbReference type="PROSITE" id="PS00107">
    <property type="entry name" value="PROTEIN_KINASE_ATP"/>
    <property type="match status" value="1"/>
</dbReference>
<evidence type="ECO:0000256" key="9">
    <source>
        <dbReference type="ARBA" id="ARBA00022729"/>
    </source>
</evidence>
<gene>
    <name evidence="23" type="ORF">J5N97_023164</name>
</gene>
<keyword evidence="13 20" id="KW-0067">ATP-binding</keyword>
<keyword evidence="10" id="KW-0677">Repeat</keyword>
<keyword evidence="4" id="KW-0723">Serine/threonine-protein kinase</keyword>
<evidence type="ECO:0000256" key="3">
    <source>
        <dbReference type="ARBA" id="ARBA00012513"/>
    </source>
</evidence>
<evidence type="ECO:0000256" key="18">
    <source>
        <dbReference type="ARBA" id="ARBA00047899"/>
    </source>
</evidence>
<evidence type="ECO:0000256" key="14">
    <source>
        <dbReference type="ARBA" id="ARBA00022989"/>
    </source>
</evidence>
<dbReference type="InterPro" id="IPR017441">
    <property type="entry name" value="Protein_kinase_ATP_BS"/>
</dbReference>
<evidence type="ECO:0000256" key="7">
    <source>
        <dbReference type="ARBA" id="ARBA00022679"/>
    </source>
</evidence>
<evidence type="ECO:0000313" key="23">
    <source>
        <dbReference type="EMBL" id="KAJ0970287.1"/>
    </source>
</evidence>
<sequence>MATASSKIEFQGRALLQWKATLQTQHLLNTWTFQSNPCNWTGITCRGSLMSRRDHHHHFVPTITRIQLSQMGLEGKLEALNFSALPSLRVLNLSDNHLHGSIPADMSSLSKLTSLDLSINNLIGTIPSELGSLTRLYTLELFENQISGSIPSSLGNLTRLRSLGLSHSNLSGPIPYAIGNLIRLNFLHLWGNSLTGSIPNEIRLFGTLSPSWAACLNLTSFKIYGNMITGEIPVELSRMPKLRLLDISSNKLVGKIPREFSRLSYLFHLNISNNQLLGTIPPEFGDLSSLEILDLSRNNLSGQIPIQMENCLKLGSLSLNNNNLSGAIPFQLGNLKLHQVLDLSDNFFTGEIPHQLSKLTELESLNLSHNELVGHIPSSFQHMTSLRSIDLSYNFLDGPVPQTNIFQRAPIEWFTHNKGLCGEVHGLPPCAPSSQGSRDKKITNHLKVIICVLIPTASILFLLFLIAIIILPYYKRKKHTAAETAEVVNGGIFIIWNFNGKEAYKEIIEATENFDDKYLIGVGGYGTVYVATISSGETFAIKKIEKIEDQTSEQAFRNEIQALTQIRHRNIVRLYGFCSTNEFNFLVYEYMEKGSLGTHGYMAPELAYIMRVTEGCDVYSYGVVALEVMHGIHPGDLINGLSSSMLVKDILDTRLPFNIDDQVAVNQVLAVILGALKCIDTNPKSRPTMQQVTQSLSSPKLPTITSNVSFHALTIGHLMDIQAS</sequence>
<dbReference type="Pfam" id="PF07714">
    <property type="entry name" value="PK_Tyr_Ser-Thr"/>
    <property type="match status" value="1"/>
</dbReference>
<keyword evidence="8 21" id="KW-0812">Transmembrane</keyword>
<evidence type="ECO:0000313" key="24">
    <source>
        <dbReference type="Proteomes" id="UP001085076"/>
    </source>
</evidence>
<name>A0A9D5CCV9_9LILI</name>
<evidence type="ECO:0000256" key="8">
    <source>
        <dbReference type="ARBA" id="ARBA00022692"/>
    </source>
</evidence>
<evidence type="ECO:0000256" key="2">
    <source>
        <dbReference type="ARBA" id="ARBA00004479"/>
    </source>
</evidence>
<evidence type="ECO:0000256" key="16">
    <source>
        <dbReference type="ARBA" id="ARBA00023170"/>
    </source>
</evidence>
<dbReference type="InterPro" id="IPR000719">
    <property type="entry name" value="Prot_kinase_dom"/>
</dbReference>
<comment type="caution">
    <text evidence="23">The sequence shown here is derived from an EMBL/GenBank/DDBJ whole genome shotgun (WGS) entry which is preliminary data.</text>
</comment>
<dbReference type="GO" id="GO:0009791">
    <property type="term" value="P:post-embryonic development"/>
    <property type="evidence" value="ECO:0007669"/>
    <property type="project" value="UniProtKB-ARBA"/>
</dbReference>
<dbReference type="Pfam" id="PF13855">
    <property type="entry name" value="LRR_8"/>
    <property type="match status" value="1"/>
</dbReference>
<dbReference type="GO" id="GO:0005524">
    <property type="term" value="F:ATP binding"/>
    <property type="evidence" value="ECO:0007669"/>
    <property type="project" value="UniProtKB-UniRule"/>
</dbReference>
<dbReference type="Gene3D" id="3.80.10.10">
    <property type="entry name" value="Ribonuclease Inhibitor"/>
    <property type="match status" value="3"/>
</dbReference>
<keyword evidence="17" id="KW-0325">Glycoprotein</keyword>
<dbReference type="GO" id="GO:0005886">
    <property type="term" value="C:plasma membrane"/>
    <property type="evidence" value="ECO:0007669"/>
    <property type="project" value="UniProtKB-SubCell"/>
</dbReference>
<evidence type="ECO:0000256" key="15">
    <source>
        <dbReference type="ARBA" id="ARBA00023136"/>
    </source>
</evidence>
<dbReference type="FunFam" id="3.80.10.10:FF:000233">
    <property type="entry name" value="Leucine-rich repeat receptor-like protein kinase TDR"/>
    <property type="match status" value="1"/>
</dbReference>
<organism evidence="23 24">
    <name type="scientific">Dioscorea zingiberensis</name>
    <dbReference type="NCBI Taxonomy" id="325984"/>
    <lineage>
        <taxon>Eukaryota</taxon>
        <taxon>Viridiplantae</taxon>
        <taxon>Streptophyta</taxon>
        <taxon>Embryophyta</taxon>
        <taxon>Tracheophyta</taxon>
        <taxon>Spermatophyta</taxon>
        <taxon>Magnoliopsida</taxon>
        <taxon>Liliopsida</taxon>
        <taxon>Dioscoreales</taxon>
        <taxon>Dioscoreaceae</taxon>
        <taxon>Dioscorea</taxon>
    </lineage>
</organism>
<keyword evidence="15 21" id="KW-0472">Membrane</keyword>
<feature type="domain" description="Protein kinase" evidence="22">
    <location>
        <begin position="514"/>
        <end position="724"/>
    </location>
</feature>
<keyword evidence="14 21" id="KW-1133">Transmembrane helix</keyword>
<evidence type="ECO:0000256" key="13">
    <source>
        <dbReference type="ARBA" id="ARBA00022840"/>
    </source>
</evidence>
<reference evidence="23" key="2">
    <citation type="journal article" date="2022" name="Hortic Res">
        <title>The genome of Dioscorea zingiberensis sheds light on the biosynthesis, origin and evolution of the medicinally important diosgenin saponins.</title>
        <authorList>
            <person name="Li Y."/>
            <person name="Tan C."/>
            <person name="Li Z."/>
            <person name="Guo J."/>
            <person name="Li S."/>
            <person name="Chen X."/>
            <person name="Wang C."/>
            <person name="Dai X."/>
            <person name="Yang H."/>
            <person name="Song W."/>
            <person name="Hou L."/>
            <person name="Xu J."/>
            <person name="Tong Z."/>
            <person name="Xu A."/>
            <person name="Yuan X."/>
            <person name="Wang W."/>
            <person name="Yang Q."/>
            <person name="Chen L."/>
            <person name="Sun Z."/>
            <person name="Wang K."/>
            <person name="Pan B."/>
            <person name="Chen J."/>
            <person name="Bao Y."/>
            <person name="Liu F."/>
            <person name="Qi X."/>
            <person name="Gang D.R."/>
            <person name="Wen J."/>
            <person name="Li J."/>
        </authorList>
    </citation>
    <scope>NUCLEOTIDE SEQUENCE</scope>
    <source>
        <strain evidence="23">Dzin_1.0</strain>
    </source>
</reference>
<evidence type="ECO:0000256" key="19">
    <source>
        <dbReference type="ARBA" id="ARBA00048679"/>
    </source>
</evidence>
<keyword evidence="11 20" id="KW-0547">Nucleotide-binding</keyword>
<keyword evidence="16" id="KW-0675">Receptor</keyword>
<dbReference type="EC" id="2.7.11.1" evidence="3"/>
<dbReference type="InterPro" id="IPR011009">
    <property type="entry name" value="Kinase-like_dom_sf"/>
</dbReference>
<evidence type="ECO:0000256" key="4">
    <source>
        <dbReference type="ARBA" id="ARBA00022527"/>
    </source>
</evidence>
<dbReference type="Pfam" id="PF00560">
    <property type="entry name" value="LRR_1"/>
    <property type="match status" value="4"/>
</dbReference>
<keyword evidence="5" id="KW-0597">Phosphoprotein</keyword>
<comment type="catalytic activity">
    <reaction evidence="18">
        <text>L-threonyl-[protein] + ATP = O-phospho-L-threonyl-[protein] + ADP + H(+)</text>
        <dbReference type="Rhea" id="RHEA:46608"/>
        <dbReference type="Rhea" id="RHEA-COMP:11060"/>
        <dbReference type="Rhea" id="RHEA-COMP:11605"/>
        <dbReference type="ChEBI" id="CHEBI:15378"/>
        <dbReference type="ChEBI" id="CHEBI:30013"/>
        <dbReference type="ChEBI" id="CHEBI:30616"/>
        <dbReference type="ChEBI" id="CHEBI:61977"/>
        <dbReference type="ChEBI" id="CHEBI:456216"/>
        <dbReference type="EC" id="2.7.11.1"/>
    </reaction>
</comment>
<evidence type="ECO:0000256" key="5">
    <source>
        <dbReference type="ARBA" id="ARBA00022553"/>
    </source>
</evidence>
<dbReference type="SUPFAM" id="SSF56112">
    <property type="entry name" value="Protein kinase-like (PK-like)"/>
    <property type="match status" value="1"/>
</dbReference>
<dbReference type="InterPro" id="IPR032675">
    <property type="entry name" value="LRR_dom_sf"/>
</dbReference>